<evidence type="ECO:0000313" key="3">
    <source>
        <dbReference type="Proteomes" id="UP000433876"/>
    </source>
</evidence>
<proteinExistence type="predicted"/>
<sequence>MSPSSLLSFHVVVTRYNCISLQSPVSSFPHINGEKIIQGEKLNSLLCCRNLNYQFLWFIVVAVANINDRCPLPIPRFPTSLLPSVHGPFSFSRLSFQQMPTRYITHLTYLSLRRDNLTHFDPVPEDPEDPDEPEDPEDPDEPEDPEDPDDPELPDELEEPTETEGPKVP</sequence>
<feature type="region of interest" description="Disordered" evidence="1">
    <location>
        <begin position="118"/>
        <end position="169"/>
    </location>
</feature>
<evidence type="ECO:0000313" key="2">
    <source>
        <dbReference type="EMBL" id="KAA8634944.1"/>
    </source>
</evidence>
<accession>A0A8S8ZVY6</accession>
<dbReference type="AlphaFoldDB" id="A0A8S8ZVY6"/>
<dbReference type="EMBL" id="NMPR01000017">
    <property type="protein sequence ID" value="KAA8634944.1"/>
    <property type="molecule type" value="Genomic_DNA"/>
</dbReference>
<dbReference type="Proteomes" id="UP000433876">
    <property type="component" value="Unassembled WGS sequence"/>
</dbReference>
<organism evidence="2 3">
    <name type="scientific">Sordaria macrospora</name>
    <dbReference type="NCBI Taxonomy" id="5147"/>
    <lineage>
        <taxon>Eukaryota</taxon>
        <taxon>Fungi</taxon>
        <taxon>Dikarya</taxon>
        <taxon>Ascomycota</taxon>
        <taxon>Pezizomycotina</taxon>
        <taxon>Sordariomycetes</taxon>
        <taxon>Sordariomycetidae</taxon>
        <taxon>Sordariales</taxon>
        <taxon>Sordariaceae</taxon>
        <taxon>Sordaria</taxon>
    </lineage>
</organism>
<gene>
    <name evidence="2" type="ORF">SMACR_07570</name>
</gene>
<name>A0A8S8ZVY6_SORMA</name>
<protein>
    <submittedName>
        <fullName evidence="2">Uncharacterized protein</fullName>
    </submittedName>
</protein>
<comment type="caution">
    <text evidence="2">The sequence shown here is derived from an EMBL/GenBank/DDBJ whole genome shotgun (WGS) entry which is preliminary data.</text>
</comment>
<reference evidence="2 3" key="1">
    <citation type="submission" date="2017-07" db="EMBL/GenBank/DDBJ databases">
        <title>Genome sequence of the Sordaria macrospora wild type strain R19027.</title>
        <authorList>
            <person name="Nowrousian M."/>
            <person name="Teichert I."/>
            <person name="Kueck U."/>
        </authorList>
    </citation>
    <scope>NUCLEOTIDE SEQUENCE [LARGE SCALE GENOMIC DNA]</scope>
    <source>
        <strain evidence="2 3">R19027</strain>
        <tissue evidence="2">Mycelium</tissue>
    </source>
</reference>
<evidence type="ECO:0000256" key="1">
    <source>
        <dbReference type="SAM" id="MobiDB-lite"/>
    </source>
</evidence>
<feature type="compositionally biased region" description="Acidic residues" evidence="1">
    <location>
        <begin position="123"/>
        <end position="162"/>
    </location>
</feature>